<accession>A0A7D3UR18</accession>
<keyword evidence="7" id="KW-1185">Reference proteome</keyword>
<dbReference type="Pfam" id="PF00005">
    <property type="entry name" value="ABC_tran"/>
    <property type="match status" value="2"/>
</dbReference>
<dbReference type="InterPro" id="IPR050611">
    <property type="entry name" value="ABCF"/>
</dbReference>
<evidence type="ECO:0000256" key="3">
    <source>
        <dbReference type="ARBA" id="ARBA00022840"/>
    </source>
</evidence>
<dbReference type="InterPro" id="IPR003593">
    <property type="entry name" value="AAA+_ATPase"/>
</dbReference>
<gene>
    <name evidence="6" type="ORF">Fadolivirus_1_795</name>
</gene>
<dbReference type="SMART" id="SM00382">
    <property type="entry name" value="AAA"/>
    <property type="match status" value="2"/>
</dbReference>
<dbReference type="InterPro" id="IPR003439">
    <property type="entry name" value="ABC_transporter-like_ATP-bd"/>
</dbReference>
<keyword evidence="2" id="KW-0547">Nucleotide-binding</keyword>
<dbReference type="Proteomes" id="UP001162001">
    <property type="component" value="Segment"/>
</dbReference>
<sequence>MANQKDISLTNVSISVPRKTLIHNTDLKIAYGRKYGLIGRNGLGKSTLLKQLSERIIPIPNNIDMFYVTQELEFDKDKTIYQIVLDANRKRMKLLNRLNQLTQILEDDENDNMNEDIMDEYRKTSDKLKSIDYMKDESIIRKILFGLGFEHLDQDKKFSQFSGGWKMRVSIARGLYMKPTLLMLDEPTNHLDLNSVIWLTDYLVNTWKKTLIIVSHDTNFLNEICTDIIHLENKKLTYYKGNYYSFKRAYEQNIREMENEWNKIQKRVKEMQKKNIPKTEVMKFLEKNECFEPPKAYKVNIKFPLASEIKWPSLSLSNISFGYNDNTLFKDVDLSLFENEKITIVGKNGVGKSTLLQILMGTLKPIKGEVVKDSRVRIGFYNQHVSDVLPRDITPIDYLKTINGNLSDNDCRKALGSIGLPGETHLQLINTLSGGQKARVVLASLQIMNPHILLLDEPTNHLDIESIDSLISGINSFNGAVIMITHNINVIKETKSQIYELYDGTLNSIEFDEYYENVLDEINNNE</sequence>
<dbReference type="PANTHER" id="PTHR19211:SF14">
    <property type="entry name" value="ATP-BINDING CASSETTE SUB-FAMILY F MEMBER 1"/>
    <property type="match status" value="1"/>
</dbReference>
<dbReference type="FunFam" id="3.40.50.300:FF:000011">
    <property type="entry name" value="Putative ABC transporter ATP-binding component"/>
    <property type="match status" value="1"/>
</dbReference>
<evidence type="ECO:0000256" key="4">
    <source>
        <dbReference type="SAM" id="Coils"/>
    </source>
</evidence>
<dbReference type="FunFam" id="3.40.50.300:FF:001197">
    <property type="entry name" value="Putative ATP-binding cassette family ATPase"/>
    <property type="match status" value="1"/>
</dbReference>
<dbReference type="InterPro" id="IPR017871">
    <property type="entry name" value="ABC_transporter-like_CS"/>
</dbReference>
<dbReference type="EMBL" id="MT418680">
    <property type="protein sequence ID" value="QKF94253.1"/>
    <property type="molecule type" value="Genomic_DNA"/>
</dbReference>
<dbReference type="InterPro" id="IPR027417">
    <property type="entry name" value="P-loop_NTPase"/>
</dbReference>
<keyword evidence="1" id="KW-0677">Repeat</keyword>
<feature type="domain" description="ABC transporter" evidence="5">
    <location>
        <begin position="314"/>
        <end position="522"/>
    </location>
</feature>
<dbReference type="PROSITE" id="PS50893">
    <property type="entry name" value="ABC_TRANSPORTER_2"/>
    <property type="match status" value="2"/>
</dbReference>
<dbReference type="CDD" id="cd03221">
    <property type="entry name" value="ABCF_EF-3"/>
    <property type="match status" value="2"/>
</dbReference>
<name>A0A7D3UR18_9VIRU</name>
<proteinExistence type="predicted"/>
<evidence type="ECO:0000313" key="7">
    <source>
        <dbReference type="Proteomes" id="UP001162001"/>
    </source>
</evidence>
<dbReference type="PANTHER" id="PTHR19211">
    <property type="entry name" value="ATP-BINDING TRANSPORT PROTEIN-RELATED"/>
    <property type="match status" value="1"/>
</dbReference>
<dbReference type="FunFam" id="3.40.50.300:FF:001092">
    <property type="entry name" value="ATP-binding cassette sub-family F member 2"/>
    <property type="match status" value="1"/>
</dbReference>
<keyword evidence="3" id="KW-0067">ATP-binding</keyword>
<dbReference type="Gene3D" id="3.40.50.300">
    <property type="entry name" value="P-loop containing nucleotide triphosphate hydrolases"/>
    <property type="match status" value="2"/>
</dbReference>
<dbReference type="PROSITE" id="PS00211">
    <property type="entry name" value="ABC_TRANSPORTER_1"/>
    <property type="match status" value="1"/>
</dbReference>
<dbReference type="GO" id="GO:0005524">
    <property type="term" value="F:ATP binding"/>
    <property type="evidence" value="ECO:0007669"/>
    <property type="project" value="UniProtKB-KW"/>
</dbReference>
<evidence type="ECO:0000259" key="5">
    <source>
        <dbReference type="PROSITE" id="PS50893"/>
    </source>
</evidence>
<reference evidence="6 7" key="1">
    <citation type="submission" date="2020-04" db="EMBL/GenBank/DDBJ databases">
        <title>Advantages and limits of metagenomic assembly and binning of a giant virus.</title>
        <authorList>
            <person name="Schulz F."/>
            <person name="Andreani J."/>
            <person name="Francis R."/>
            <person name="Boudjemaa H."/>
            <person name="Bou Khalil J.Y."/>
            <person name="Lee J."/>
            <person name="La Scola B."/>
            <person name="Woyke T."/>
        </authorList>
    </citation>
    <scope>NUCLEOTIDE SEQUENCE [LARGE SCALE GENOMIC DNA]</scope>
    <source>
        <strain evidence="6 7">FV1/VV64</strain>
    </source>
</reference>
<feature type="coiled-coil region" evidence="4">
    <location>
        <begin position="247"/>
        <end position="274"/>
    </location>
</feature>
<evidence type="ECO:0000256" key="1">
    <source>
        <dbReference type="ARBA" id="ARBA00022737"/>
    </source>
</evidence>
<feature type="domain" description="ABC transporter" evidence="5">
    <location>
        <begin position="7"/>
        <end position="258"/>
    </location>
</feature>
<evidence type="ECO:0000313" key="6">
    <source>
        <dbReference type="EMBL" id="QKF94253.1"/>
    </source>
</evidence>
<evidence type="ECO:0000256" key="2">
    <source>
        <dbReference type="ARBA" id="ARBA00022741"/>
    </source>
</evidence>
<dbReference type="GO" id="GO:0016887">
    <property type="term" value="F:ATP hydrolysis activity"/>
    <property type="evidence" value="ECO:0007669"/>
    <property type="project" value="InterPro"/>
</dbReference>
<organism evidence="6 7">
    <name type="scientific">Fadolivirus FV1/VV64</name>
    <dbReference type="NCBI Taxonomy" id="3070911"/>
    <lineage>
        <taxon>Viruses</taxon>
        <taxon>Varidnaviria</taxon>
        <taxon>Bamfordvirae</taxon>
        <taxon>Nucleocytoviricota</taxon>
        <taxon>Megaviricetes</taxon>
        <taxon>Imitervirales</taxon>
        <taxon>Mimiviridae</taxon>
        <taxon>Klosneuvirinae</taxon>
        <taxon>Fadolivirus</taxon>
        <taxon>Fadolivirus algeromassiliense</taxon>
    </lineage>
</organism>
<protein>
    <submittedName>
        <fullName evidence="6">ABC transporter</fullName>
    </submittedName>
</protein>
<keyword evidence="4" id="KW-0175">Coiled coil</keyword>
<dbReference type="SUPFAM" id="SSF52540">
    <property type="entry name" value="P-loop containing nucleoside triphosphate hydrolases"/>
    <property type="match status" value="2"/>
</dbReference>